<protein>
    <recommendedName>
        <fullName evidence="1">DUF7708 domain-containing protein</fullName>
    </recommendedName>
</protein>
<evidence type="ECO:0000313" key="3">
    <source>
        <dbReference type="Proteomes" id="UP000664521"/>
    </source>
</evidence>
<evidence type="ECO:0000313" key="2">
    <source>
        <dbReference type="EMBL" id="CAF9935347.1"/>
    </source>
</evidence>
<dbReference type="PANTHER" id="PTHR40619:SF3">
    <property type="entry name" value="FUNGAL STAND N-TERMINAL GOODBYE DOMAIN-CONTAINING PROTEIN"/>
    <property type="match status" value="1"/>
</dbReference>
<comment type="caution">
    <text evidence="2">The sequence shown here is derived from an EMBL/GenBank/DDBJ whole genome shotgun (WGS) entry which is preliminary data.</text>
</comment>
<organism evidence="2 3">
    <name type="scientific">Heterodermia speciosa</name>
    <dbReference type="NCBI Taxonomy" id="116794"/>
    <lineage>
        <taxon>Eukaryota</taxon>
        <taxon>Fungi</taxon>
        <taxon>Dikarya</taxon>
        <taxon>Ascomycota</taxon>
        <taxon>Pezizomycotina</taxon>
        <taxon>Lecanoromycetes</taxon>
        <taxon>OSLEUM clade</taxon>
        <taxon>Lecanoromycetidae</taxon>
        <taxon>Caliciales</taxon>
        <taxon>Physciaceae</taxon>
        <taxon>Heterodermia</taxon>
    </lineage>
</organism>
<dbReference type="OrthoDB" id="4840035at2759"/>
<dbReference type="Pfam" id="PF24809">
    <property type="entry name" value="DUF7708"/>
    <property type="match status" value="1"/>
</dbReference>
<dbReference type="InterPro" id="IPR056125">
    <property type="entry name" value="DUF7708"/>
</dbReference>
<accession>A0A8H3IPB0</accession>
<gene>
    <name evidence="2" type="ORF">HETSPECPRED_009756</name>
</gene>
<dbReference type="Proteomes" id="UP000664521">
    <property type="component" value="Unassembled WGS sequence"/>
</dbReference>
<reference evidence="2" key="1">
    <citation type="submission" date="2021-03" db="EMBL/GenBank/DDBJ databases">
        <authorList>
            <person name="Tagirdzhanova G."/>
        </authorList>
    </citation>
    <scope>NUCLEOTIDE SEQUENCE</scope>
</reference>
<name>A0A8H3IPB0_9LECA</name>
<dbReference type="EMBL" id="CAJPDS010000082">
    <property type="protein sequence ID" value="CAF9935347.1"/>
    <property type="molecule type" value="Genomic_DNA"/>
</dbReference>
<evidence type="ECO:0000259" key="1">
    <source>
        <dbReference type="Pfam" id="PF24809"/>
    </source>
</evidence>
<dbReference type="AlphaFoldDB" id="A0A8H3IPB0"/>
<proteinExistence type="predicted"/>
<dbReference type="PANTHER" id="PTHR40619">
    <property type="entry name" value="FUNGAL STAND N-TERMINAL GOODBYE DOMAIN-CONTAINING PROTEIN"/>
    <property type="match status" value="1"/>
</dbReference>
<keyword evidence="3" id="KW-1185">Reference proteome</keyword>
<sequence>MSKQSRDDDLFEAKGVIRKFSWKTYAENPDDELAKSLVAAEALDRQDEKDEAMLGEQWRQLFDPATSKAFGGSREEILLASSTDELAKAYKAFQKCLPKGHEARIEDGPPRIKSVVEAVATADSTWKKNRESTKAGRMKTLFSKVCSSLNGHKDLFAILPSGDKYVCLVTGSVSSIVKATVNHDKIAEGVSNALDDLSDDVQYWQKTLEVYEDDTLMKEYVAKLYVVVFKFLVGIMTKWSKSSVARFLRSFDSSFFDEEIQQKKTNIRDLEHRLERQGSLAMKSSVKEAPSKEDIAKIVSESQEKFQMQLTIKAEQLKRELGWTVRNTLQEEFLNTLWVQRDELLLVADSPLARSREVSPMPDPPKETDNVYRKQQIEMTAHRLLQRNTQQKHVHTMVAQAEELSVHIGIFDRIQQWNASKTSQCLWIQGPFQASTPSHYTLLNTYVLATAGKASIPAISYFCELGTDMVKMVYSLILQIVALIPDDFRSDLDFTSARFDALAGTTGSLSDAIRLFKDLLSVGPYLLFILIDGLQVLDTASNAGPLTNFVQAVRDFGNEASDRSRTVKTLFTTDGFVEALTALRGNQRLDALDFTGEDIDFADAVEVGFL</sequence>
<feature type="domain" description="DUF7708" evidence="1">
    <location>
        <begin position="142"/>
        <end position="269"/>
    </location>
</feature>